<feature type="region of interest" description="Disordered" evidence="1">
    <location>
        <begin position="15"/>
        <end position="52"/>
    </location>
</feature>
<feature type="compositionally biased region" description="Low complexity" evidence="1">
    <location>
        <begin position="29"/>
        <end position="38"/>
    </location>
</feature>
<comment type="caution">
    <text evidence="2">The sequence shown here is derived from an EMBL/GenBank/DDBJ whole genome shotgun (WGS) entry which is preliminary data.</text>
</comment>
<dbReference type="Proteomes" id="UP000676336">
    <property type="component" value="Unassembled WGS sequence"/>
</dbReference>
<evidence type="ECO:0000256" key="1">
    <source>
        <dbReference type="SAM" id="MobiDB-lite"/>
    </source>
</evidence>
<feature type="non-terminal residue" evidence="2">
    <location>
        <position position="1"/>
    </location>
</feature>
<dbReference type="AlphaFoldDB" id="A0A8S2JF73"/>
<evidence type="ECO:0000313" key="3">
    <source>
        <dbReference type="Proteomes" id="UP000676336"/>
    </source>
</evidence>
<sequence>GSRYVEIYFDSPRYSSLSNRRKKPDSISRRSSCSPPKSKYNRYSRSRSDSMN</sequence>
<name>A0A8S2JF73_9BILA</name>
<evidence type="ECO:0000313" key="2">
    <source>
        <dbReference type="EMBL" id="CAF3806898.1"/>
    </source>
</evidence>
<gene>
    <name evidence="2" type="ORF">SMN809_LOCUS1500</name>
</gene>
<organism evidence="2 3">
    <name type="scientific">Rotaria magnacalcarata</name>
    <dbReference type="NCBI Taxonomy" id="392030"/>
    <lineage>
        <taxon>Eukaryota</taxon>
        <taxon>Metazoa</taxon>
        <taxon>Spiralia</taxon>
        <taxon>Gnathifera</taxon>
        <taxon>Rotifera</taxon>
        <taxon>Eurotatoria</taxon>
        <taxon>Bdelloidea</taxon>
        <taxon>Philodinida</taxon>
        <taxon>Philodinidae</taxon>
        <taxon>Rotaria</taxon>
    </lineage>
</organism>
<accession>A0A8S2JF73</accession>
<reference evidence="2" key="1">
    <citation type="submission" date="2021-02" db="EMBL/GenBank/DDBJ databases">
        <authorList>
            <person name="Nowell W R."/>
        </authorList>
    </citation>
    <scope>NUCLEOTIDE SEQUENCE</scope>
</reference>
<proteinExistence type="predicted"/>
<dbReference type="EMBL" id="CAJOBI010000233">
    <property type="protein sequence ID" value="CAF3806898.1"/>
    <property type="molecule type" value="Genomic_DNA"/>
</dbReference>
<protein>
    <submittedName>
        <fullName evidence="2">Uncharacterized protein</fullName>
    </submittedName>
</protein>